<evidence type="ECO:0000313" key="2">
    <source>
        <dbReference type="Proteomes" id="UP001416858"/>
    </source>
</evidence>
<organism evidence="1 2">
    <name type="scientific">Novipirellula caenicola</name>
    <dbReference type="NCBI Taxonomy" id="1536901"/>
    <lineage>
        <taxon>Bacteria</taxon>
        <taxon>Pseudomonadati</taxon>
        <taxon>Planctomycetota</taxon>
        <taxon>Planctomycetia</taxon>
        <taxon>Pirellulales</taxon>
        <taxon>Pirellulaceae</taxon>
        <taxon>Novipirellula</taxon>
    </lineage>
</organism>
<dbReference type="Proteomes" id="UP001416858">
    <property type="component" value="Unassembled WGS sequence"/>
</dbReference>
<protein>
    <recommendedName>
        <fullName evidence="3">Recombination-associated protein RdgC</fullName>
    </recommendedName>
</protein>
<evidence type="ECO:0000313" key="1">
    <source>
        <dbReference type="EMBL" id="GAA5504999.1"/>
    </source>
</evidence>
<comment type="caution">
    <text evidence="1">The sequence shown here is derived from an EMBL/GenBank/DDBJ whole genome shotgun (WGS) entry which is preliminary data.</text>
</comment>
<gene>
    <name evidence="1" type="ORF">Rcae01_00439</name>
</gene>
<proteinExistence type="predicted"/>
<name>A0ABP9VIH2_9BACT</name>
<evidence type="ECO:0008006" key="3">
    <source>
        <dbReference type="Google" id="ProtNLM"/>
    </source>
</evidence>
<keyword evidence="2" id="KW-1185">Reference proteome</keyword>
<reference evidence="1 2" key="1">
    <citation type="submission" date="2024-02" db="EMBL/GenBank/DDBJ databases">
        <title>Rhodopirellula caenicola NBRC 110016.</title>
        <authorList>
            <person name="Ichikawa N."/>
            <person name="Katano-Makiyama Y."/>
            <person name="Hidaka K."/>
        </authorList>
    </citation>
    <scope>NUCLEOTIDE SEQUENCE [LARGE SCALE GENOMIC DNA]</scope>
    <source>
        <strain evidence="1 2">NBRC 110016</strain>
    </source>
</reference>
<sequence length="437" mass="48359">MSRGHVVRLVKTPANSLPTAVDKWWTQPVRSPSIDEGFPQLITGSSMPFLGGSLAFERFSVSGFEVTEFGDEQIELLAQNVAGNNQTASAENVHIGFLGGAHLFDQEFELSKNVLDEAVHFSIRIDTNQIPSAIRKAWLQMELLALAKDSPSGVVSKAGRKEAKEAVEQRCEVEAASGKYRKMQQFPLLWDHTRETLYFGGTAGTASGHCADLLERVFNVELRHISAGSIAQAWAIENDLYGEVDDLVPANFVPAVPHGDLAWTNQHSKAPDFLGNEFLLWLWWKLENDSDTFTLPDNSEVTVMLTKTLSLECPLGESGKETISHESPIKLPEAMHAIRSGKLPRKSGMTVIRDGQQFDLVLQAETFGISGAKIHVDEDADFEVDERIDAIRTLSETIDLMFHSFCAKRVSDTWNKDLKSIIHWLENAGAKAERSAA</sequence>
<accession>A0ABP9VIH2</accession>
<dbReference type="EMBL" id="BAABRO010000001">
    <property type="protein sequence ID" value="GAA5504999.1"/>
    <property type="molecule type" value="Genomic_DNA"/>
</dbReference>